<feature type="domain" description="AB hydrolase-1" evidence="1">
    <location>
        <begin position="21"/>
        <end position="242"/>
    </location>
</feature>
<evidence type="ECO:0000313" key="3">
    <source>
        <dbReference type="Proteomes" id="UP000027946"/>
    </source>
</evidence>
<dbReference type="Proteomes" id="UP000027946">
    <property type="component" value="Unassembled WGS sequence"/>
</dbReference>
<evidence type="ECO:0000313" key="2">
    <source>
        <dbReference type="EMBL" id="KDR95805.1"/>
    </source>
</evidence>
<accession>A0A069RI23</accession>
<dbReference type="PANTHER" id="PTHR43194:SF2">
    <property type="entry name" value="PEROXISOMAL MEMBRANE PROTEIN LPX1"/>
    <property type="match status" value="1"/>
</dbReference>
<sequence length="252" mass="28024">MGNLNMDKRTINDNFKDNGTIVIIHSAFLNSKILQDFACELSKLYEKQIFILDLPGHIEGMGEGEYSAAGYAQKVKEYLNEHKASGEISKDDIHIIGWSMGGSIGLQLALDKYQGVTMLTMLSSSSNWTFPDIPKEVFLETLTSVISAEIGEKNRARLMDSISGMLAPIDTCMCDLKTLQTFDVLDSLESLEMPVQLIAGSVDTISPLADQMVMFEKIPDISIMIISNMGHFLPLERPKDVAYMVKAWTSER</sequence>
<dbReference type="InterPro" id="IPR000073">
    <property type="entry name" value="AB_hydrolase_1"/>
</dbReference>
<gene>
    <name evidence="2" type="ORF">CLIT_10c05330</name>
</gene>
<dbReference type="Pfam" id="PF12697">
    <property type="entry name" value="Abhydrolase_6"/>
    <property type="match status" value="1"/>
</dbReference>
<dbReference type="eggNOG" id="COG2267">
    <property type="taxonomic scope" value="Bacteria"/>
</dbReference>
<dbReference type="STRING" id="1121324.CLIT_10c05330"/>
<dbReference type="PANTHER" id="PTHR43194">
    <property type="entry name" value="HYDROLASE ALPHA/BETA FOLD FAMILY"/>
    <property type="match status" value="1"/>
</dbReference>
<dbReference type="InterPro" id="IPR050228">
    <property type="entry name" value="Carboxylesterase_BioH"/>
</dbReference>
<dbReference type="OrthoDB" id="9773293at2"/>
<dbReference type="Gene3D" id="3.40.50.1820">
    <property type="entry name" value="alpha/beta hydrolase"/>
    <property type="match status" value="1"/>
</dbReference>
<comment type="caution">
    <text evidence="2">The sequence shown here is derived from an EMBL/GenBank/DDBJ whole genome shotgun (WGS) entry which is preliminary data.</text>
</comment>
<dbReference type="InterPro" id="IPR029058">
    <property type="entry name" value="AB_hydrolase_fold"/>
</dbReference>
<evidence type="ECO:0000259" key="1">
    <source>
        <dbReference type="Pfam" id="PF12697"/>
    </source>
</evidence>
<dbReference type="SUPFAM" id="SSF53474">
    <property type="entry name" value="alpha/beta-Hydrolases"/>
    <property type="match status" value="1"/>
</dbReference>
<name>A0A069RI23_PEPLI</name>
<organism evidence="2 3">
    <name type="scientific">Peptoclostridium litorale DSM 5388</name>
    <dbReference type="NCBI Taxonomy" id="1121324"/>
    <lineage>
        <taxon>Bacteria</taxon>
        <taxon>Bacillati</taxon>
        <taxon>Bacillota</taxon>
        <taxon>Clostridia</taxon>
        <taxon>Peptostreptococcales</taxon>
        <taxon>Peptoclostridiaceae</taxon>
        <taxon>Peptoclostridium</taxon>
    </lineage>
</organism>
<keyword evidence="3" id="KW-1185">Reference proteome</keyword>
<dbReference type="EMBL" id="JJMM01000010">
    <property type="protein sequence ID" value="KDR95805.1"/>
    <property type="molecule type" value="Genomic_DNA"/>
</dbReference>
<reference evidence="2 3" key="1">
    <citation type="submission" date="2014-03" db="EMBL/GenBank/DDBJ databases">
        <title>Genome sequence of Clostridium litorale W6, DSM 5388.</title>
        <authorList>
            <person name="Poehlein A."/>
            <person name="Jagirdar A."/>
            <person name="Khonsari B."/>
            <person name="Chibani C.M."/>
            <person name="Gutierrez Gutierrez D.A."/>
            <person name="Davydova E."/>
            <person name="Alghaithi H.S."/>
            <person name="Nair K.P."/>
            <person name="Dhamotharan K."/>
            <person name="Chandran L."/>
            <person name="G W."/>
            <person name="Daniel R."/>
        </authorList>
    </citation>
    <scope>NUCLEOTIDE SEQUENCE [LARGE SCALE GENOMIC DNA]</scope>
    <source>
        <strain evidence="2 3">W6</strain>
    </source>
</reference>
<proteinExistence type="predicted"/>
<dbReference type="AlphaFoldDB" id="A0A069RI23"/>
<protein>
    <recommendedName>
        <fullName evidence="1">AB hydrolase-1 domain-containing protein</fullName>
    </recommendedName>
</protein>
<dbReference type="RefSeq" id="WP_038264383.1">
    <property type="nucleotide sequence ID" value="NZ_FSRH01000011.1"/>
</dbReference>